<dbReference type="FunFam" id="2.40.37.10:FF:000005">
    <property type="entry name" value="Ornithine decarboxylase"/>
    <property type="match status" value="1"/>
</dbReference>
<reference evidence="13" key="1">
    <citation type="submission" date="2006-10" db="EMBL/GenBank/DDBJ databases">
        <title>Novel gene discovery from Haliotis discus discus by normalized cDNA library analysis.</title>
        <authorList>
            <person name="Kang H.-S."/>
            <person name="De Zoysa M."/>
            <person name="Lee J."/>
        </authorList>
    </citation>
    <scope>NUCLEOTIDE SEQUENCE</scope>
</reference>
<dbReference type="PRINTS" id="PR01182">
    <property type="entry name" value="ORNDCRBXLASE"/>
</dbReference>
<feature type="modified residue" description="N6-(pyridoxal phosphate)lysine" evidence="11">
    <location>
        <position position="69"/>
    </location>
</feature>
<evidence type="ECO:0000256" key="10">
    <source>
        <dbReference type="ARBA" id="ARBA00049127"/>
    </source>
</evidence>
<dbReference type="GO" id="GO:0005737">
    <property type="term" value="C:cytoplasm"/>
    <property type="evidence" value="ECO:0007669"/>
    <property type="project" value="TreeGrafter"/>
</dbReference>
<dbReference type="PROSITE" id="PS00878">
    <property type="entry name" value="ODR_DC_2_1"/>
    <property type="match status" value="1"/>
</dbReference>
<dbReference type="InterPro" id="IPR022653">
    <property type="entry name" value="De-COase2_pyr-phos_BS"/>
</dbReference>
<dbReference type="SUPFAM" id="SSF51419">
    <property type="entry name" value="PLP-binding barrel"/>
    <property type="match status" value="1"/>
</dbReference>
<dbReference type="InterPro" id="IPR029066">
    <property type="entry name" value="PLP-binding_barrel"/>
</dbReference>
<comment type="cofactor">
    <cofactor evidence="1 11">
        <name>pyridoxal 5'-phosphate</name>
        <dbReference type="ChEBI" id="CHEBI:597326"/>
    </cofactor>
</comment>
<dbReference type="SUPFAM" id="SSF50621">
    <property type="entry name" value="Alanine racemase C-terminal domain-like"/>
    <property type="match status" value="1"/>
</dbReference>
<accession>B6RB69</accession>
<dbReference type="EMBL" id="EF103415">
    <property type="protein sequence ID" value="ABO26673.1"/>
    <property type="molecule type" value="mRNA"/>
</dbReference>
<dbReference type="Gene3D" id="3.20.20.10">
    <property type="entry name" value="Alanine racemase"/>
    <property type="match status" value="1"/>
</dbReference>
<keyword evidence="5" id="KW-0456">Lyase</keyword>
<keyword evidence="4" id="KW-0620">Polyamine biosynthesis</keyword>
<evidence type="ECO:0000256" key="9">
    <source>
        <dbReference type="ARBA" id="ARBA00046672"/>
    </source>
</evidence>
<dbReference type="EC" id="4.1.1.17" evidence="7"/>
<dbReference type="InterPro" id="IPR002433">
    <property type="entry name" value="Orn_de-COase"/>
</dbReference>
<dbReference type="CDD" id="cd00622">
    <property type="entry name" value="PLPDE_III_ODC"/>
    <property type="match status" value="1"/>
</dbReference>
<feature type="active site" description="Proton donor" evidence="11">
    <location>
        <position position="364"/>
    </location>
</feature>
<dbReference type="PANTHER" id="PTHR11482:SF6">
    <property type="entry name" value="ORNITHINE DECARBOXYLASE 1-RELATED"/>
    <property type="match status" value="1"/>
</dbReference>
<evidence type="ECO:0000313" key="13">
    <source>
        <dbReference type="EMBL" id="ABO26673.1"/>
    </source>
</evidence>
<evidence type="ECO:0000259" key="12">
    <source>
        <dbReference type="Pfam" id="PF02784"/>
    </source>
</evidence>
<evidence type="ECO:0000256" key="7">
    <source>
        <dbReference type="ARBA" id="ARBA00034138"/>
    </source>
</evidence>
<dbReference type="GO" id="GO:0033387">
    <property type="term" value="P:putrescine biosynthetic process from arginine, via ornithine"/>
    <property type="evidence" value="ECO:0007669"/>
    <property type="project" value="TreeGrafter"/>
</dbReference>
<evidence type="ECO:0000256" key="11">
    <source>
        <dbReference type="PIRSR" id="PIRSR600183-50"/>
    </source>
</evidence>
<evidence type="ECO:0000256" key="5">
    <source>
        <dbReference type="ARBA" id="ARBA00023239"/>
    </source>
</evidence>
<feature type="domain" description="Orn/DAP/Arg decarboxylase 2 N-terminal" evidence="12">
    <location>
        <begin position="45"/>
        <end position="282"/>
    </location>
</feature>
<dbReference type="Pfam" id="PF02784">
    <property type="entry name" value="Orn_Arg_deC_N"/>
    <property type="match status" value="1"/>
</dbReference>
<evidence type="ECO:0000256" key="8">
    <source>
        <dbReference type="ARBA" id="ARBA00037173"/>
    </source>
</evidence>
<evidence type="ECO:0000256" key="4">
    <source>
        <dbReference type="ARBA" id="ARBA00023115"/>
    </source>
</evidence>
<name>B6RB69_HALDI</name>
<dbReference type="AlphaFoldDB" id="B6RB69"/>
<dbReference type="InterPro" id="IPR022644">
    <property type="entry name" value="De-COase2_N"/>
</dbReference>
<organism evidence="13">
    <name type="scientific">Haliotis discus discus</name>
    <name type="common">disc abalone</name>
    <dbReference type="NCBI Taxonomy" id="91233"/>
    <lineage>
        <taxon>Eukaryota</taxon>
        <taxon>Metazoa</taxon>
        <taxon>Spiralia</taxon>
        <taxon>Lophotrochozoa</taxon>
        <taxon>Mollusca</taxon>
        <taxon>Gastropoda</taxon>
        <taxon>Vetigastropoda</taxon>
        <taxon>Lepetellida</taxon>
        <taxon>Haliotoidea</taxon>
        <taxon>Haliotidae</taxon>
        <taxon>Haliotis</taxon>
    </lineage>
</organism>
<dbReference type="InterPro" id="IPR009006">
    <property type="entry name" value="Ala_racemase/Decarboxylase_C"/>
</dbReference>
<keyword evidence="3 11" id="KW-0663">Pyridoxal phosphate</keyword>
<evidence type="ECO:0000256" key="1">
    <source>
        <dbReference type="ARBA" id="ARBA00001933"/>
    </source>
</evidence>
<proteinExistence type="evidence at transcript level"/>
<comment type="subunit">
    <text evidence="9">Homodimer. Only the dimer is catalytically active, as the active sites are constructed of residues from both monomers.</text>
</comment>
<dbReference type="PRINTS" id="PR01179">
    <property type="entry name" value="ODADCRBXLASE"/>
</dbReference>
<evidence type="ECO:0000256" key="2">
    <source>
        <dbReference type="ARBA" id="ARBA00008872"/>
    </source>
</evidence>
<dbReference type="InterPro" id="IPR000183">
    <property type="entry name" value="Orn/DAP/Arg_de-COase"/>
</dbReference>
<sequence>MKHYIGNGCAVESLPYEKTKACLVAEKAALLKNEQSEDAFFIADLGDIVAKYKKWRRLLPRVEPFYAVKCNDDYGVLKVLADLGTSFDCASKMEIDKVLNLGISPSRIIYANPCKQTSYVRHAAKRNVDLMTFDNEAELLKVKAVFPDARLVLRILPPSNFKVRCELGMKFGCHPAKAKQLLETAKELELNVVGVSFHVGSGAEEAAAFAVAVEQAHGVFQTGLDMGFPFTLLDIGGGFPGQVTAAISFEEVVDVLSPALDHYFPASSGVQIIAEPGRYFVASAFTLTANIIAKRVVARDKSNHEHLPDQVVTGDDEPAYMYYINDGVYGSFNCLLFDHATVTPSVLQDGSDMTFVSSVWGPTCDGLDCIMEDCRLPEMQIGEWIYFEDMGAYTMCCASTFNGMPRPRVFYLCHDVVWAQTYSKQTKKMDQPIPKVIPFMKAGHDLFETHDQVEEVFGSPRPELICDLDPLN</sequence>
<protein>
    <recommendedName>
        <fullName evidence="7">ornithine decarboxylase</fullName>
        <ecNumber evidence="7">4.1.1.17</ecNumber>
    </recommendedName>
</protein>
<comment type="function">
    <text evidence="8">Catalyzes the first and rate-limiting step of polyamine biosynthesis that converts ornithine into putrescine, which is the precursor for the polyamines, spermidine and spermine. Polyamines are essential for cell proliferation and are implicated in cellular processes, ranging from DNA replication to apoptosis.</text>
</comment>
<dbReference type="GO" id="GO:0004586">
    <property type="term" value="F:ornithine decarboxylase activity"/>
    <property type="evidence" value="ECO:0007669"/>
    <property type="project" value="UniProtKB-EC"/>
</dbReference>
<comment type="catalytic activity">
    <reaction evidence="10">
        <text>L-ornithine + H(+) = putrescine + CO2</text>
        <dbReference type="Rhea" id="RHEA:22964"/>
        <dbReference type="ChEBI" id="CHEBI:15378"/>
        <dbReference type="ChEBI" id="CHEBI:16526"/>
        <dbReference type="ChEBI" id="CHEBI:46911"/>
        <dbReference type="ChEBI" id="CHEBI:326268"/>
        <dbReference type="EC" id="4.1.1.17"/>
    </reaction>
</comment>
<dbReference type="FunFam" id="3.20.20.10:FF:000005">
    <property type="entry name" value="Ornithine decarboxylase"/>
    <property type="match status" value="1"/>
</dbReference>
<dbReference type="PANTHER" id="PTHR11482">
    <property type="entry name" value="ARGININE/DIAMINOPIMELATE/ORNITHINE DECARBOXYLASE"/>
    <property type="match status" value="1"/>
</dbReference>
<evidence type="ECO:0000256" key="6">
    <source>
        <dbReference type="ARBA" id="ARBA00034115"/>
    </source>
</evidence>
<comment type="pathway">
    <text evidence="6">Amine and polyamine biosynthesis; putrescine biosynthesis via L-ornithine pathway; putrescine from L-ornithine: step 1/1.</text>
</comment>
<dbReference type="Gene3D" id="2.40.37.10">
    <property type="entry name" value="Lyase, Ornithine Decarboxylase, Chain A, domain 1"/>
    <property type="match status" value="1"/>
</dbReference>
<evidence type="ECO:0000256" key="3">
    <source>
        <dbReference type="ARBA" id="ARBA00022898"/>
    </source>
</evidence>
<comment type="similarity">
    <text evidence="2">Belongs to the Orn/Lys/Arg decarboxylase class-II family.</text>
</comment>